<keyword evidence="3" id="KW-1185">Reference proteome</keyword>
<organism evidence="2 3">
    <name type="scientific">Deinococcus hopiensis KR-140</name>
    <dbReference type="NCBI Taxonomy" id="695939"/>
    <lineage>
        <taxon>Bacteria</taxon>
        <taxon>Thermotogati</taxon>
        <taxon>Deinococcota</taxon>
        <taxon>Deinococci</taxon>
        <taxon>Deinococcales</taxon>
        <taxon>Deinococcaceae</taxon>
        <taxon>Deinococcus</taxon>
    </lineage>
</organism>
<name>A0A1W1VPR3_9DEIO</name>
<dbReference type="RefSeq" id="WP_084049957.1">
    <property type="nucleotide sequence ID" value="NZ_FWWU01000009.1"/>
</dbReference>
<gene>
    <name evidence="2" type="ORF">SAMN00790413_02763</name>
</gene>
<protein>
    <submittedName>
        <fullName evidence="2">Uncharacterized protein</fullName>
    </submittedName>
</protein>
<proteinExistence type="predicted"/>
<sequence>MGRPDVRRPASASLPLHGALFGQAEMRVLVTGGVDALTGVDVDTPVHCASVLKAKAEVRATRILAEVPSRAGVRHFGYPASWGSARLDFTKRVAEVDLQLPAARSGRATDSALRLTQKWLAARGGWGKVLEASLPLPLARAMAPGHLASVRAERAGGRQLGRLAAGLRGGGASRPTAQLPEWRRAWKGTPHGSPFASTRIRVRPPGAVKKKSAL</sequence>
<dbReference type="Proteomes" id="UP000192582">
    <property type="component" value="Unassembled WGS sequence"/>
</dbReference>
<feature type="region of interest" description="Disordered" evidence="1">
    <location>
        <begin position="186"/>
        <end position="214"/>
    </location>
</feature>
<evidence type="ECO:0000256" key="1">
    <source>
        <dbReference type="SAM" id="MobiDB-lite"/>
    </source>
</evidence>
<evidence type="ECO:0000313" key="3">
    <source>
        <dbReference type="Proteomes" id="UP000192582"/>
    </source>
</evidence>
<evidence type="ECO:0000313" key="2">
    <source>
        <dbReference type="EMBL" id="SMB95263.1"/>
    </source>
</evidence>
<dbReference type="EMBL" id="FWWU01000009">
    <property type="protein sequence ID" value="SMB95263.1"/>
    <property type="molecule type" value="Genomic_DNA"/>
</dbReference>
<dbReference type="AlphaFoldDB" id="A0A1W1VPR3"/>
<accession>A0A1W1VPR3</accession>
<dbReference type="STRING" id="695939.SAMN00790413_02763"/>
<reference evidence="2 3" key="1">
    <citation type="submission" date="2017-04" db="EMBL/GenBank/DDBJ databases">
        <authorList>
            <person name="Afonso C.L."/>
            <person name="Miller P.J."/>
            <person name="Scott M.A."/>
            <person name="Spackman E."/>
            <person name="Goraichik I."/>
            <person name="Dimitrov K.M."/>
            <person name="Suarez D.L."/>
            <person name="Swayne D.E."/>
        </authorList>
    </citation>
    <scope>NUCLEOTIDE SEQUENCE [LARGE SCALE GENOMIC DNA]</scope>
    <source>
        <strain evidence="2 3">KR-140</strain>
    </source>
</reference>